<comment type="caution">
    <text evidence="9">The sequence shown here is derived from an EMBL/GenBank/DDBJ whole genome shotgun (WGS) entry which is preliminary data.</text>
</comment>
<evidence type="ECO:0000313" key="9">
    <source>
        <dbReference type="EMBL" id="EEJ42761.1"/>
    </source>
</evidence>
<dbReference type="GO" id="GO:0018826">
    <property type="term" value="F:methionine gamma-lyase activity"/>
    <property type="evidence" value="ECO:0007669"/>
    <property type="project" value="UniProtKB-EC"/>
</dbReference>
<dbReference type="PANTHER" id="PTHR11808:SF80">
    <property type="entry name" value="CYSTATHIONINE GAMMA-LYASE"/>
    <property type="match status" value="1"/>
</dbReference>
<feature type="modified residue" description="N6-(pyridoxal phosphate)lysine" evidence="7">
    <location>
        <position position="220"/>
    </location>
</feature>
<dbReference type="CDD" id="cd00614">
    <property type="entry name" value="CGS_like"/>
    <property type="match status" value="1"/>
</dbReference>
<dbReference type="InterPro" id="IPR015424">
    <property type="entry name" value="PyrdxlP-dep_Trfase"/>
</dbReference>
<dbReference type="GO" id="GO:0047982">
    <property type="term" value="F:homocysteine desulfhydrase activity"/>
    <property type="evidence" value="ECO:0007669"/>
    <property type="project" value="UniProtKB-EC"/>
</dbReference>
<dbReference type="FunFam" id="3.40.640.10:FF:000046">
    <property type="entry name" value="Cystathionine gamma-lyase"/>
    <property type="match status" value="1"/>
</dbReference>
<dbReference type="EMBL" id="ACKV01000029">
    <property type="protein sequence ID" value="EEJ42761.1"/>
    <property type="molecule type" value="Genomic_DNA"/>
</dbReference>
<name>C2KJ16_LEUMC</name>
<evidence type="ECO:0000256" key="2">
    <source>
        <dbReference type="ARBA" id="ARBA00022898"/>
    </source>
</evidence>
<comment type="catalytic activity">
    <reaction evidence="6">
        <text>L-methionine + H2O = methanethiol + 2-oxobutanoate + NH4(+)</text>
        <dbReference type="Rhea" id="RHEA:23800"/>
        <dbReference type="ChEBI" id="CHEBI:15377"/>
        <dbReference type="ChEBI" id="CHEBI:16007"/>
        <dbReference type="ChEBI" id="CHEBI:16763"/>
        <dbReference type="ChEBI" id="CHEBI:28938"/>
        <dbReference type="ChEBI" id="CHEBI:57844"/>
        <dbReference type="EC" id="4.4.1.11"/>
    </reaction>
    <physiologicalReaction direction="left-to-right" evidence="6">
        <dbReference type="Rhea" id="RHEA:23801"/>
    </physiologicalReaction>
</comment>
<gene>
    <name evidence="9" type="ORF">HMPREF0555_0632</name>
</gene>
<keyword evidence="9" id="KW-0808">Transferase</keyword>
<dbReference type="GO" id="GO:0005737">
    <property type="term" value="C:cytoplasm"/>
    <property type="evidence" value="ECO:0007669"/>
    <property type="project" value="TreeGrafter"/>
</dbReference>
<dbReference type="InterPro" id="IPR015421">
    <property type="entry name" value="PyrdxlP-dep_Trfase_major"/>
</dbReference>
<protein>
    <recommendedName>
        <fullName evidence="3">homocysteine desulfhydrase</fullName>
        <ecNumber evidence="3">4.4.1.2</ecNumber>
    </recommendedName>
    <alternativeName>
        <fullName evidence="4">Homocysteine desulfhydrase</fullName>
    </alternativeName>
</protein>
<evidence type="ECO:0000256" key="8">
    <source>
        <dbReference type="RuleBase" id="RU362118"/>
    </source>
</evidence>
<dbReference type="GO" id="GO:0030170">
    <property type="term" value="F:pyridoxal phosphate binding"/>
    <property type="evidence" value="ECO:0007669"/>
    <property type="project" value="InterPro"/>
</dbReference>
<evidence type="ECO:0000256" key="3">
    <source>
        <dbReference type="ARBA" id="ARBA00047175"/>
    </source>
</evidence>
<dbReference type="PANTHER" id="PTHR11808">
    <property type="entry name" value="TRANS-SULFURATION ENZYME FAMILY MEMBER"/>
    <property type="match status" value="1"/>
</dbReference>
<proteinExistence type="inferred from homology"/>
<comment type="cofactor">
    <cofactor evidence="1 8">
        <name>pyridoxal 5'-phosphate</name>
        <dbReference type="ChEBI" id="CHEBI:597326"/>
    </cofactor>
</comment>
<comment type="similarity">
    <text evidence="8">Belongs to the trans-sulfuration enzymes family.</text>
</comment>
<dbReference type="Proteomes" id="UP000004283">
    <property type="component" value="Unassembled WGS sequence"/>
</dbReference>
<dbReference type="GO" id="GO:0016740">
    <property type="term" value="F:transferase activity"/>
    <property type="evidence" value="ECO:0007669"/>
    <property type="project" value="UniProtKB-KW"/>
</dbReference>
<evidence type="ECO:0000256" key="7">
    <source>
        <dbReference type="PIRSR" id="PIRSR001434-2"/>
    </source>
</evidence>
<dbReference type="SUPFAM" id="SSF53383">
    <property type="entry name" value="PLP-dependent transferases"/>
    <property type="match status" value="1"/>
</dbReference>
<keyword evidence="2 7" id="KW-0663">Pyridoxal phosphate</keyword>
<evidence type="ECO:0000256" key="5">
    <source>
        <dbReference type="ARBA" id="ARBA00048780"/>
    </source>
</evidence>
<dbReference type="EC" id="4.4.1.2" evidence="3"/>
<dbReference type="PIRSF" id="PIRSF001434">
    <property type="entry name" value="CGS"/>
    <property type="match status" value="1"/>
</dbReference>
<dbReference type="Gene3D" id="3.40.640.10">
    <property type="entry name" value="Type I PLP-dependent aspartate aminotransferase-like (Major domain)"/>
    <property type="match status" value="1"/>
</dbReference>
<dbReference type="Pfam" id="PF01053">
    <property type="entry name" value="Cys_Met_Meta_PP"/>
    <property type="match status" value="1"/>
</dbReference>
<dbReference type="InterPro" id="IPR015422">
    <property type="entry name" value="PyrdxlP-dep_Trfase_small"/>
</dbReference>
<reference evidence="9 10" key="1">
    <citation type="submission" date="2009-04" db="EMBL/GenBank/DDBJ databases">
        <authorList>
            <person name="Qin X."/>
            <person name="Bachman B."/>
            <person name="Battles P."/>
            <person name="Bell A."/>
            <person name="Bess C."/>
            <person name="Bickham C."/>
            <person name="Chaboub L."/>
            <person name="Chen D."/>
            <person name="Coyle M."/>
            <person name="Deiros D.R."/>
            <person name="Dinh H."/>
            <person name="Forbes L."/>
            <person name="Fowler G."/>
            <person name="Francisco L."/>
            <person name="Fu Q."/>
            <person name="Gubbala S."/>
            <person name="Hale W."/>
            <person name="Han Y."/>
            <person name="Hemphill L."/>
            <person name="Highlander S.K."/>
            <person name="Hirani K."/>
            <person name="Hogues M."/>
            <person name="Jackson L."/>
            <person name="Jakkamsetti A."/>
            <person name="Javaid M."/>
            <person name="Jiang H."/>
            <person name="Korchina V."/>
            <person name="Kovar C."/>
            <person name="Lara F."/>
            <person name="Lee S."/>
            <person name="Mata R."/>
            <person name="Mathew T."/>
            <person name="Moen C."/>
            <person name="Morales K."/>
            <person name="Munidasa M."/>
            <person name="Nazareth L."/>
            <person name="Ngo R."/>
            <person name="Nguyen L."/>
            <person name="Okwuonu G."/>
            <person name="Ongeri F."/>
            <person name="Patil S."/>
            <person name="Petrosino J."/>
            <person name="Pham C."/>
            <person name="Pham P."/>
            <person name="Pu L.-L."/>
            <person name="Puazo M."/>
            <person name="Raj R."/>
            <person name="Reid J."/>
            <person name="Rouhana J."/>
            <person name="Saada N."/>
            <person name="Shang Y."/>
            <person name="Simmons D."/>
            <person name="Thornton R."/>
            <person name="Warren J."/>
            <person name="Weissenberger G."/>
            <person name="Zhang J."/>
            <person name="Zhang L."/>
            <person name="Zhou C."/>
            <person name="Zhu D."/>
            <person name="Muzny D."/>
            <person name="Worley K."/>
            <person name="Gibbs R."/>
        </authorList>
    </citation>
    <scope>NUCLEOTIDE SEQUENCE [LARGE SCALE GENOMIC DNA]</scope>
    <source>
        <strain evidence="9 10">ATCC 19254</strain>
    </source>
</reference>
<dbReference type="InterPro" id="IPR000277">
    <property type="entry name" value="Cys/Met-Metab_PyrdxlP-dep_enz"/>
</dbReference>
<dbReference type="Gene3D" id="3.90.1150.10">
    <property type="entry name" value="Aspartate Aminotransferase, domain 1"/>
    <property type="match status" value="1"/>
</dbReference>
<evidence type="ECO:0000256" key="1">
    <source>
        <dbReference type="ARBA" id="ARBA00001933"/>
    </source>
</evidence>
<evidence type="ECO:0000313" key="10">
    <source>
        <dbReference type="Proteomes" id="UP000004283"/>
    </source>
</evidence>
<dbReference type="GO" id="GO:0019346">
    <property type="term" value="P:transsulfuration"/>
    <property type="evidence" value="ECO:0007669"/>
    <property type="project" value="InterPro"/>
</dbReference>
<organism evidence="9 10">
    <name type="scientific">Leuconostoc mesenteroides subsp. cremoris ATCC 19254</name>
    <dbReference type="NCBI Taxonomy" id="586220"/>
    <lineage>
        <taxon>Bacteria</taxon>
        <taxon>Bacillati</taxon>
        <taxon>Bacillota</taxon>
        <taxon>Bacilli</taxon>
        <taxon>Lactobacillales</taxon>
        <taxon>Lactobacillaceae</taxon>
        <taxon>Leuconostoc</taxon>
    </lineage>
</organism>
<evidence type="ECO:0000256" key="4">
    <source>
        <dbReference type="ARBA" id="ARBA00047199"/>
    </source>
</evidence>
<dbReference type="AlphaFoldDB" id="C2KJ16"/>
<accession>C2KJ16</accession>
<dbReference type="HOGENOM" id="CLU_018986_2_0_9"/>
<evidence type="ECO:0000256" key="6">
    <source>
        <dbReference type="ARBA" id="ARBA00052699"/>
    </source>
</evidence>
<sequence length="407" mass="45190">MHFYFYFKGGIVVMTYKNEQNTNILYKGNKIDPNRVSDPEVMPLYLSTAHNVADLDDLQNTYDRKGYAYTSSHNANRDGIAELMTYLEQSENSVITNTGMSAISTTLLALLTSGDHVVADKTLYGESIDFLKTLSKYGILVDFVDITNLDEVASVINANTRIFYTETVSNPMMTVANIKAIADLAHSHQSYLIVDNTFMTPVLFHSLTDGADVVINSLTKFANGHGDVTLGSISAKAEIIEKIYNLQVLLGTTGDPFDSWLATRGIRTLDLRVKKQSSNALSLATFLESHQLISKVYYAGLKSHPQHDLEEAQFSKQYGGMLSFELKGDRQTVNKFLQELNLTKYAMTLGGIRTTISHPVSSSHYDTPEEEKAKVGITDVSVGIEDEADLIHDFEYALSQIELEEGE</sequence>
<comment type="catalytic activity">
    <reaction evidence="5">
        <text>L-homocysteine + H2O = 2-oxobutanoate + hydrogen sulfide + NH4(+) + H(+)</text>
        <dbReference type="Rhea" id="RHEA:14501"/>
        <dbReference type="ChEBI" id="CHEBI:15377"/>
        <dbReference type="ChEBI" id="CHEBI:15378"/>
        <dbReference type="ChEBI" id="CHEBI:16763"/>
        <dbReference type="ChEBI" id="CHEBI:28938"/>
        <dbReference type="ChEBI" id="CHEBI:29919"/>
        <dbReference type="ChEBI" id="CHEBI:58199"/>
        <dbReference type="EC" id="4.4.1.2"/>
    </reaction>
    <physiologicalReaction direction="left-to-right" evidence="5">
        <dbReference type="Rhea" id="RHEA:14502"/>
    </physiologicalReaction>
</comment>